<keyword evidence="1" id="KW-0472">Membrane</keyword>
<evidence type="ECO:0000256" key="1">
    <source>
        <dbReference type="SAM" id="Phobius"/>
    </source>
</evidence>
<organism evidence="2 3">
    <name type="scientific">Epidermidibacterium keratini</name>
    <dbReference type="NCBI Taxonomy" id="1891644"/>
    <lineage>
        <taxon>Bacteria</taxon>
        <taxon>Bacillati</taxon>
        <taxon>Actinomycetota</taxon>
        <taxon>Actinomycetes</taxon>
        <taxon>Sporichthyales</taxon>
        <taxon>Sporichthyaceae</taxon>
        <taxon>Epidermidibacterium</taxon>
    </lineage>
</organism>
<dbReference type="EMBL" id="CP047156">
    <property type="protein sequence ID" value="QHC01831.1"/>
    <property type="molecule type" value="Genomic_DNA"/>
</dbReference>
<feature type="transmembrane region" description="Helical" evidence="1">
    <location>
        <begin position="20"/>
        <end position="40"/>
    </location>
</feature>
<reference evidence="2 3" key="1">
    <citation type="journal article" date="2018" name="Int. J. Syst. Evol. Microbiol.">
        <title>Epidermidibacterium keratini gen. nov., sp. nov., a member of the family Sporichthyaceae, isolated from keratin epidermis.</title>
        <authorList>
            <person name="Lee D.G."/>
            <person name="Trujillo M.E."/>
            <person name="Kang S."/>
            <person name="Nam J.J."/>
            <person name="Kim Y.J."/>
        </authorList>
    </citation>
    <scope>NUCLEOTIDE SEQUENCE [LARGE SCALE GENOMIC DNA]</scope>
    <source>
        <strain evidence="2 3">EPI-7</strain>
    </source>
</reference>
<accession>A0A7L4YRF7</accession>
<dbReference type="OrthoDB" id="190895at2"/>
<name>A0A7L4YRF7_9ACTN</name>
<gene>
    <name evidence="2" type="ORF">EK0264_17130</name>
</gene>
<evidence type="ECO:0000313" key="3">
    <source>
        <dbReference type="Proteomes" id="UP000463857"/>
    </source>
</evidence>
<dbReference type="InParanoid" id="A0A7L4YRF7"/>
<dbReference type="RefSeq" id="WP_159546955.1">
    <property type="nucleotide sequence ID" value="NZ_CP047156.1"/>
</dbReference>
<evidence type="ECO:0008006" key="4">
    <source>
        <dbReference type="Google" id="ProtNLM"/>
    </source>
</evidence>
<proteinExistence type="predicted"/>
<protein>
    <recommendedName>
        <fullName evidence="4">DUF3137 domain-containing protein</fullName>
    </recommendedName>
</protein>
<keyword evidence="1" id="KW-1133">Transmembrane helix</keyword>
<evidence type="ECO:0000313" key="2">
    <source>
        <dbReference type="EMBL" id="QHC01831.1"/>
    </source>
</evidence>
<dbReference type="Proteomes" id="UP000463857">
    <property type="component" value="Chromosome"/>
</dbReference>
<sequence>MAQPPPPDELTTATRVAKAAMVALVVGLFLAITAGMVSILSGGLTVLTTVPLVVGGVLAVLGMSTSVWVGVAFRRRAHQGFAGELAAQFESIEPDIPTARAIMTTWFGPDGLPASFPSKVIASLRVPAGRYQTSLLVNLPNVSLDQRDRRAFEPAIAVAWLATDVPLPTLMVTPELRGVSTIAGADINIENEEFNRRFRIDSSVPGATRSQASGYGARVDSPRGDGPAYGDFARYASAMLHPRAAACLTRLPAGRAFVVTGRLVAVSGMPRPDRNEILRIAGVLAEFEDLIPEHVRRRWGGKSDYLPRER</sequence>
<keyword evidence="3" id="KW-1185">Reference proteome</keyword>
<dbReference type="KEGG" id="eke:EK0264_17130"/>
<feature type="transmembrane region" description="Helical" evidence="1">
    <location>
        <begin position="52"/>
        <end position="73"/>
    </location>
</feature>
<dbReference type="AlphaFoldDB" id="A0A7L4YRF7"/>
<keyword evidence="1" id="KW-0812">Transmembrane</keyword>